<dbReference type="SUPFAM" id="SSF109993">
    <property type="entry name" value="VPS9 domain"/>
    <property type="match status" value="1"/>
</dbReference>
<protein>
    <recommendedName>
        <fullName evidence="3">VPS9 domain-containing protein</fullName>
    </recommendedName>
</protein>
<evidence type="ECO:0000256" key="2">
    <source>
        <dbReference type="SAM" id="MobiDB-lite"/>
    </source>
</evidence>
<sequence length="329" mass="35445">STRSLPPPADMWAECVAYLRLASEERSPAEKLGRVMQCSRSITAALTAAAGDKLPGADDFLPALILCVVHANPEAMQSNLDYIQAFAREGELISEAGYVLTHLCSAVQFVLHVEQSSLSISKEEFEAGLARCRREMERAAAAPPPAPKREKREELEERLRRAGVAPAGGALEEVTARQVREMRERGEPIVLEGAGGRGVDGWIEDALGGREDGVVVGPAGGGGGSGGEAKGLPAGVEKRRYTFLGAEPDTIRLHDLPNLLREYKDLVRAVEILRNERSGFERERERVQLELKRKELELRYRESRVEGAGAGAEAGAGAGAEQEGARATA</sequence>
<feature type="coiled-coil region" evidence="1">
    <location>
        <begin position="256"/>
        <end position="306"/>
    </location>
</feature>
<dbReference type="InterPro" id="IPR037191">
    <property type="entry name" value="VPS9_dom_sf"/>
</dbReference>
<dbReference type="Gene3D" id="1.20.1050.80">
    <property type="entry name" value="VPS9 domain"/>
    <property type="match status" value="1"/>
</dbReference>
<dbReference type="PANTHER" id="PTHR23101:SF25">
    <property type="entry name" value="GTPASE-ACTIVATING PROTEIN AND VPS9 DOMAIN-CONTAINING PROTEIN 1"/>
    <property type="match status" value="1"/>
</dbReference>
<accession>A0ABQ6MAC6</accession>
<dbReference type="PROSITE" id="PS51205">
    <property type="entry name" value="VPS9"/>
    <property type="match status" value="1"/>
</dbReference>
<evidence type="ECO:0000256" key="1">
    <source>
        <dbReference type="SAM" id="Coils"/>
    </source>
</evidence>
<gene>
    <name evidence="4" type="ORF">TeGR_g12570</name>
</gene>
<dbReference type="Pfam" id="PF02204">
    <property type="entry name" value="VPS9"/>
    <property type="match status" value="1"/>
</dbReference>
<dbReference type="InterPro" id="IPR003123">
    <property type="entry name" value="VPS9"/>
</dbReference>
<dbReference type="EMBL" id="BRYB01003914">
    <property type="protein sequence ID" value="GMI22653.1"/>
    <property type="molecule type" value="Genomic_DNA"/>
</dbReference>
<dbReference type="InterPro" id="IPR045046">
    <property type="entry name" value="Vps9-like"/>
</dbReference>
<reference evidence="4 5" key="1">
    <citation type="journal article" date="2023" name="Commun. Biol.">
        <title>Genome analysis of Parmales, the sister group of diatoms, reveals the evolutionary specialization of diatoms from phago-mixotrophs to photoautotrophs.</title>
        <authorList>
            <person name="Ban H."/>
            <person name="Sato S."/>
            <person name="Yoshikawa S."/>
            <person name="Yamada K."/>
            <person name="Nakamura Y."/>
            <person name="Ichinomiya M."/>
            <person name="Sato N."/>
            <person name="Blanc-Mathieu R."/>
            <person name="Endo H."/>
            <person name="Kuwata A."/>
            <person name="Ogata H."/>
        </authorList>
    </citation>
    <scope>NUCLEOTIDE SEQUENCE [LARGE SCALE GENOMIC DNA]</scope>
</reference>
<name>A0ABQ6MAC6_9STRA</name>
<feature type="compositionally biased region" description="Low complexity" evidence="2">
    <location>
        <begin position="319"/>
        <end position="329"/>
    </location>
</feature>
<evidence type="ECO:0000313" key="5">
    <source>
        <dbReference type="Proteomes" id="UP001165060"/>
    </source>
</evidence>
<evidence type="ECO:0000313" key="4">
    <source>
        <dbReference type="EMBL" id="GMI22653.1"/>
    </source>
</evidence>
<feature type="domain" description="VPS9" evidence="3">
    <location>
        <begin position="1"/>
        <end position="119"/>
    </location>
</feature>
<evidence type="ECO:0000259" key="3">
    <source>
        <dbReference type="PROSITE" id="PS51205"/>
    </source>
</evidence>
<organism evidence="4 5">
    <name type="scientific">Tetraparma gracilis</name>
    <dbReference type="NCBI Taxonomy" id="2962635"/>
    <lineage>
        <taxon>Eukaryota</taxon>
        <taxon>Sar</taxon>
        <taxon>Stramenopiles</taxon>
        <taxon>Ochrophyta</taxon>
        <taxon>Bolidophyceae</taxon>
        <taxon>Parmales</taxon>
        <taxon>Triparmaceae</taxon>
        <taxon>Tetraparma</taxon>
    </lineage>
</organism>
<comment type="caution">
    <text evidence="4">The sequence shown here is derived from an EMBL/GenBank/DDBJ whole genome shotgun (WGS) entry which is preliminary data.</text>
</comment>
<keyword evidence="1" id="KW-0175">Coiled coil</keyword>
<proteinExistence type="predicted"/>
<dbReference type="SMART" id="SM00167">
    <property type="entry name" value="VPS9"/>
    <property type="match status" value="1"/>
</dbReference>
<dbReference type="Proteomes" id="UP001165060">
    <property type="component" value="Unassembled WGS sequence"/>
</dbReference>
<feature type="non-terminal residue" evidence="4">
    <location>
        <position position="1"/>
    </location>
</feature>
<feature type="compositionally biased region" description="Gly residues" evidence="2">
    <location>
        <begin position="308"/>
        <end position="318"/>
    </location>
</feature>
<keyword evidence="5" id="KW-1185">Reference proteome</keyword>
<dbReference type="PANTHER" id="PTHR23101">
    <property type="entry name" value="RAB GDP/GTP EXCHANGE FACTOR"/>
    <property type="match status" value="1"/>
</dbReference>
<feature type="region of interest" description="Disordered" evidence="2">
    <location>
        <begin position="306"/>
        <end position="329"/>
    </location>
</feature>